<sequence length="513" mass="59256">MSEVIYADVVFTSHSSRDAGQNFSKECPPSSGDPSAPVGSKVRVALVSLVCLCVLLLVLTFTLGVLLRTELQHCQKNLTEVNDLLTTIKITQCDSNWEFYSGSCYFFSENELTWEQSQYACIREGGHLVIIDSQQEQDFIKQKVGNNKDINRYWIGLTDKEKEGAWLWVDNTPLDQSIRYWDLNNGTYASAWPEPNDWPPGEDCAQIVTTFLFRLHFGRVLEAPIMSDEIVYSNEQVICNQNKVAETRADVFKGASKGRSVRVTTVTLMFLWILLSFIATAWVVLYVSSRTTDNLSECTTGWKVYDGSCYYFSDEKMTWEQSQYACIREGGHLVIIESQQEQDFIRKQVGNPAIENCYWIGMTDMMVEGVWVWMDNTTLNDNTKYWDQHTGTDRSDKPEPNNGNLQEHCARMGRTCLNQMQCWFDYTCDKSDDPQWLEVLRQDESQPTTAAAAWRKDAVTKSAQMRRTQRMTMHEKLAIEFHEHKLKYLKDEHEMKMKILHVELAIKEEERNM</sequence>
<reference evidence="1" key="1">
    <citation type="submission" date="2021-05" db="EMBL/GenBank/DDBJ databases">
        <authorList>
            <person name="Pan Q."/>
            <person name="Jouanno E."/>
            <person name="Zahm M."/>
            <person name="Klopp C."/>
            <person name="Cabau C."/>
            <person name="Louis A."/>
            <person name="Berthelot C."/>
            <person name="Parey E."/>
            <person name="Roest Crollius H."/>
            <person name="Montfort J."/>
            <person name="Robinson-Rechavi M."/>
            <person name="Bouchez O."/>
            <person name="Lampietro C."/>
            <person name="Lopez Roques C."/>
            <person name="Donnadieu C."/>
            <person name="Postlethwait J."/>
            <person name="Bobe J."/>
            <person name="Dillon D."/>
            <person name="Chandos A."/>
            <person name="von Hippel F."/>
            <person name="Guiguen Y."/>
        </authorList>
    </citation>
    <scope>NUCLEOTIDE SEQUENCE</scope>
    <source>
        <strain evidence="1">YG-Jan2019</strain>
    </source>
</reference>
<dbReference type="Proteomes" id="UP001157502">
    <property type="component" value="Chromosome 8"/>
</dbReference>
<comment type="caution">
    <text evidence="1">The sequence shown here is derived from an EMBL/GenBank/DDBJ whole genome shotgun (WGS) entry which is preliminary data.</text>
</comment>
<gene>
    <name evidence="1" type="ORF">DPEC_G00099170</name>
</gene>
<name>A0ACC2GVW0_DALPE</name>
<organism evidence="1 2">
    <name type="scientific">Dallia pectoralis</name>
    <name type="common">Alaska blackfish</name>
    <dbReference type="NCBI Taxonomy" id="75939"/>
    <lineage>
        <taxon>Eukaryota</taxon>
        <taxon>Metazoa</taxon>
        <taxon>Chordata</taxon>
        <taxon>Craniata</taxon>
        <taxon>Vertebrata</taxon>
        <taxon>Euteleostomi</taxon>
        <taxon>Actinopterygii</taxon>
        <taxon>Neopterygii</taxon>
        <taxon>Teleostei</taxon>
        <taxon>Protacanthopterygii</taxon>
        <taxon>Esociformes</taxon>
        <taxon>Umbridae</taxon>
        <taxon>Dallia</taxon>
    </lineage>
</organism>
<evidence type="ECO:0000313" key="1">
    <source>
        <dbReference type="EMBL" id="KAJ8007918.1"/>
    </source>
</evidence>
<keyword evidence="2" id="KW-1185">Reference proteome</keyword>
<accession>A0ACC2GVW0</accession>
<protein>
    <submittedName>
        <fullName evidence="1">Uncharacterized protein</fullName>
    </submittedName>
</protein>
<dbReference type="EMBL" id="CM055735">
    <property type="protein sequence ID" value="KAJ8007918.1"/>
    <property type="molecule type" value="Genomic_DNA"/>
</dbReference>
<evidence type="ECO:0000313" key="2">
    <source>
        <dbReference type="Proteomes" id="UP001157502"/>
    </source>
</evidence>
<proteinExistence type="predicted"/>